<keyword evidence="5 9" id="KW-0378">Hydrolase</keyword>
<dbReference type="PANTHER" id="PTHR42855:SF1">
    <property type="entry name" value="ABC TRANSPORTER DOMAIN-CONTAINING PROTEIN"/>
    <property type="match status" value="1"/>
</dbReference>
<evidence type="ECO:0000313" key="12">
    <source>
        <dbReference type="EMBL" id="MFC3700455.1"/>
    </source>
</evidence>
<dbReference type="InterPro" id="IPR027417">
    <property type="entry name" value="P-loop_NTPase"/>
</dbReference>
<comment type="similarity">
    <text evidence="9">Belongs to the ABC transporter superfamily. ABCF family. Uup subfamily.</text>
</comment>
<comment type="function">
    <text evidence="9">Probably plays a role in ribosome assembly or function. May be involved in resolution of branched DNA intermediates that result from template switching in postreplication gaps. Binds DNA and has ATPase activity.</text>
</comment>
<evidence type="ECO:0000313" key="13">
    <source>
        <dbReference type="Proteomes" id="UP001595710"/>
    </source>
</evidence>
<dbReference type="PROSITE" id="PS00211">
    <property type="entry name" value="ABC_TRANSPORTER_1"/>
    <property type="match status" value="2"/>
</dbReference>
<dbReference type="EC" id="3.6.1.-" evidence="9"/>
<evidence type="ECO:0000256" key="6">
    <source>
        <dbReference type="ARBA" id="ARBA00022840"/>
    </source>
</evidence>
<dbReference type="InterPro" id="IPR043686">
    <property type="entry name" value="Uup"/>
</dbReference>
<dbReference type="EMBL" id="JBHRYN010000005">
    <property type="protein sequence ID" value="MFC3700455.1"/>
    <property type="molecule type" value="Genomic_DNA"/>
</dbReference>
<dbReference type="InterPro" id="IPR032524">
    <property type="entry name" value="ABC_tran_C"/>
</dbReference>
<dbReference type="Pfam" id="PF00005">
    <property type="entry name" value="ABC_tran"/>
    <property type="match status" value="2"/>
</dbReference>
<keyword evidence="2 9" id="KW-0677">Repeat</keyword>
<feature type="domain" description="ABC transporter" evidence="11">
    <location>
        <begin position="315"/>
        <end position="533"/>
    </location>
</feature>
<comment type="caution">
    <text evidence="12">The sequence shown here is derived from an EMBL/GenBank/DDBJ whole genome shotgun (WGS) entry which is preliminary data.</text>
</comment>
<dbReference type="CDD" id="cd03221">
    <property type="entry name" value="ABCF_EF-3"/>
    <property type="match status" value="2"/>
</dbReference>
<keyword evidence="1 9" id="KW-0963">Cytoplasm</keyword>
<keyword evidence="3 9" id="KW-0547">Nucleotide-binding</keyword>
<evidence type="ECO:0000256" key="10">
    <source>
        <dbReference type="SAM" id="MobiDB-lite"/>
    </source>
</evidence>
<dbReference type="GO" id="GO:0005524">
    <property type="term" value="F:ATP binding"/>
    <property type="evidence" value="ECO:0007669"/>
    <property type="project" value="UniProtKB-KW"/>
</dbReference>
<dbReference type="Gene3D" id="1.10.287.380">
    <property type="entry name" value="Valyl-tRNA synthetase, C-terminal domain"/>
    <property type="match status" value="1"/>
</dbReference>
<keyword evidence="8 9" id="KW-0234">DNA repair</keyword>
<gene>
    <name evidence="9" type="primary">uup</name>
    <name evidence="12" type="ORF">ACFOND_02300</name>
</gene>
<feature type="domain" description="ABC transporter" evidence="11">
    <location>
        <begin position="4"/>
        <end position="248"/>
    </location>
</feature>
<dbReference type="Proteomes" id="UP001595710">
    <property type="component" value="Unassembled WGS sequence"/>
</dbReference>
<dbReference type="Gene3D" id="3.40.50.300">
    <property type="entry name" value="P-loop containing nucleotide triphosphate hydrolases"/>
    <property type="match status" value="2"/>
</dbReference>
<protein>
    <recommendedName>
        <fullName evidence="9">ATP-binding protein Uup</fullName>
        <ecNumber evidence="9">3.6.1.-</ecNumber>
    </recommendedName>
</protein>
<dbReference type="InterPro" id="IPR003593">
    <property type="entry name" value="AAA+_ATPase"/>
</dbReference>
<dbReference type="SMART" id="SM00382">
    <property type="entry name" value="AAA"/>
    <property type="match status" value="2"/>
</dbReference>
<evidence type="ECO:0000259" key="11">
    <source>
        <dbReference type="PROSITE" id="PS50893"/>
    </source>
</evidence>
<evidence type="ECO:0000256" key="4">
    <source>
        <dbReference type="ARBA" id="ARBA00022763"/>
    </source>
</evidence>
<dbReference type="Pfam" id="PF16326">
    <property type="entry name" value="ABC_tran_CTD"/>
    <property type="match status" value="1"/>
</dbReference>
<dbReference type="HAMAP" id="MF_00848">
    <property type="entry name" value="Uup"/>
    <property type="match status" value="1"/>
</dbReference>
<accession>A0ABV7WME2</accession>
<evidence type="ECO:0000256" key="5">
    <source>
        <dbReference type="ARBA" id="ARBA00022801"/>
    </source>
</evidence>
<dbReference type="InterPro" id="IPR003439">
    <property type="entry name" value="ABC_transporter-like_ATP-bd"/>
</dbReference>
<dbReference type="InterPro" id="IPR017871">
    <property type="entry name" value="ABC_transporter-like_CS"/>
</dbReference>
<keyword evidence="6 9" id="KW-0067">ATP-binding</keyword>
<name>A0ABV7WME2_9GAMM</name>
<dbReference type="PROSITE" id="PS50893">
    <property type="entry name" value="ABC_TRANSPORTER_2"/>
    <property type="match status" value="2"/>
</dbReference>
<feature type="binding site" evidence="9">
    <location>
        <begin position="347"/>
        <end position="354"/>
    </location>
    <ligand>
        <name>ATP</name>
        <dbReference type="ChEBI" id="CHEBI:30616"/>
        <label>2</label>
    </ligand>
</feature>
<feature type="binding site" evidence="9">
    <location>
        <begin position="36"/>
        <end position="43"/>
    </location>
    <ligand>
        <name>ATP</name>
        <dbReference type="ChEBI" id="CHEBI:30616"/>
        <label>1</label>
    </ligand>
</feature>
<keyword evidence="7 9" id="KW-0238">DNA-binding</keyword>
<proteinExistence type="inferred from homology"/>
<reference evidence="13" key="1">
    <citation type="journal article" date="2019" name="Int. J. Syst. Evol. Microbiol.">
        <title>The Global Catalogue of Microorganisms (GCM) 10K type strain sequencing project: providing services to taxonomists for standard genome sequencing and annotation.</title>
        <authorList>
            <consortium name="The Broad Institute Genomics Platform"/>
            <consortium name="The Broad Institute Genome Sequencing Center for Infectious Disease"/>
            <person name="Wu L."/>
            <person name="Ma J."/>
        </authorList>
    </citation>
    <scope>NUCLEOTIDE SEQUENCE [LARGE SCALE GENOMIC DNA]</scope>
    <source>
        <strain evidence="13">CECT 8288</strain>
    </source>
</reference>
<evidence type="ECO:0000256" key="8">
    <source>
        <dbReference type="ARBA" id="ARBA00023204"/>
    </source>
</evidence>
<keyword evidence="4 9" id="KW-0227">DNA damage</keyword>
<comment type="catalytic activity">
    <reaction evidence="9">
        <text>ATP + H2O = ADP + phosphate + H(+)</text>
        <dbReference type="Rhea" id="RHEA:13065"/>
        <dbReference type="ChEBI" id="CHEBI:15377"/>
        <dbReference type="ChEBI" id="CHEBI:15378"/>
        <dbReference type="ChEBI" id="CHEBI:30616"/>
        <dbReference type="ChEBI" id="CHEBI:43474"/>
        <dbReference type="ChEBI" id="CHEBI:456216"/>
    </reaction>
</comment>
<feature type="region of interest" description="Disordered" evidence="10">
    <location>
        <begin position="542"/>
        <end position="563"/>
    </location>
</feature>
<comment type="subcellular location">
    <subcellularLocation>
        <location evidence="9">Cytoplasm</location>
    </subcellularLocation>
    <text evidence="9">Associates with ribosomes.</text>
</comment>
<evidence type="ECO:0000256" key="2">
    <source>
        <dbReference type="ARBA" id="ARBA00022737"/>
    </source>
</evidence>
<dbReference type="InterPro" id="IPR032781">
    <property type="entry name" value="ABC_tran_Xtn"/>
</dbReference>
<organism evidence="12 13">
    <name type="scientific">Reinekea marina</name>
    <dbReference type="NCBI Taxonomy" id="1310421"/>
    <lineage>
        <taxon>Bacteria</taxon>
        <taxon>Pseudomonadati</taxon>
        <taxon>Pseudomonadota</taxon>
        <taxon>Gammaproteobacteria</taxon>
        <taxon>Oceanospirillales</taxon>
        <taxon>Saccharospirillaceae</taxon>
        <taxon>Reinekea</taxon>
    </lineage>
</organism>
<evidence type="ECO:0000256" key="3">
    <source>
        <dbReference type="ARBA" id="ARBA00022741"/>
    </source>
</evidence>
<dbReference type="PANTHER" id="PTHR42855">
    <property type="entry name" value="ABC TRANSPORTER ATP-BINDING SUBUNIT"/>
    <property type="match status" value="1"/>
</dbReference>
<dbReference type="Pfam" id="PF12848">
    <property type="entry name" value="ABC_tran_Xtn"/>
    <property type="match status" value="1"/>
</dbReference>
<keyword evidence="13" id="KW-1185">Reference proteome</keyword>
<evidence type="ECO:0000256" key="7">
    <source>
        <dbReference type="ARBA" id="ARBA00023125"/>
    </source>
</evidence>
<dbReference type="InterPro" id="IPR051309">
    <property type="entry name" value="ABCF_ATPase"/>
</dbReference>
<sequence length="635" mass="71304">MSLIIFDQVSFALGAAPLLNQCSFSIEKNERVALVGRNGAGKSTLLKLTLEQFSPDSGIIKYSKGLKLSYLQQDLPVGDDEPVGNVILTRVGPVGEAILQYNSIANSDQPNLTELERLQHFIEEHDGWNLQNQVLAICTKLKLDPDKKFNAMSGGWRRRVLLAAALVVEPDVLILDEPTNHLDIKMVEWLEDLLLSFKGTVLFVSHDRAFIDRIATRVIDLDRGKVSSFPAPYDTYLEFKEKALEDEAKQRAQEDKVLAQEEAWIRQGIKARRTRNEGRVRALKAMRAELSQRRFQQGSANFKIEMDDSSGKRVVELKDVVFGFDAYPIINGFSSTVLRGDKIALLGPNGIGKTTALKLLLGDLTPSSGEVKAGTRLQVAYFDQAREALDPEKQIVDVVSEGRDFLEIQGKRRHVISYLEDFLFAPERLRMKVRQLSGGEINRLLLAKMFSQAANVLVLDEPTNDLDMDTLDLLIDRLSDFEGTVLLVSHDRYFIDQLATKSWAFEGNGVVREYAGGYGDWKVQGGKWPDLDDKDAVKKAQTEVESSGQAEKTKAQPKTTKKKLSYKEQREFDQMPAKIEALELQIETLEAEVAEPGFYNQSPDVTTTRLGQLESVQSELNEAYDRWAELEGMIN</sequence>
<dbReference type="SUPFAM" id="SSF52540">
    <property type="entry name" value="P-loop containing nucleoside triphosphate hydrolases"/>
    <property type="match status" value="2"/>
</dbReference>
<evidence type="ECO:0000256" key="9">
    <source>
        <dbReference type="HAMAP-Rule" id="MF_00848"/>
    </source>
</evidence>
<dbReference type="InterPro" id="IPR037118">
    <property type="entry name" value="Val-tRNA_synth_C_sf"/>
</dbReference>
<dbReference type="RefSeq" id="WP_377362082.1">
    <property type="nucleotide sequence ID" value="NZ_JBHRYN010000005.1"/>
</dbReference>
<evidence type="ECO:0000256" key="1">
    <source>
        <dbReference type="ARBA" id="ARBA00022490"/>
    </source>
</evidence>